<accession>A0A4Z1A2M2</accession>
<dbReference type="PANTHER" id="PTHR43855:SF1">
    <property type="entry name" value="THIOSULFATE SULFURTRANSFERASE"/>
    <property type="match status" value="1"/>
</dbReference>
<dbReference type="SUPFAM" id="SSF52821">
    <property type="entry name" value="Rhodanese/Cell cycle control phosphatase"/>
    <property type="match status" value="1"/>
</dbReference>
<comment type="caution">
    <text evidence="3">The sequence shown here is derived from an EMBL/GenBank/DDBJ whole genome shotgun (WGS) entry which is preliminary data.</text>
</comment>
<keyword evidence="1" id="KW-0677">Repeat</keyword>
<dbReference type="EMBL" id="RQGH01000023">
    <property type="protein sequence ID" value="TGL67461.1"/>
    <property type="molecule type" value="Genomic_DNA"/>
</dbReference>
<dbReference type="PROSITE" id="PS50206">
    <property type="entry name" value="RHODANESE_3"/>
    <property type="match status" value="1"/>
</dbReference>
<sequence>MKTSLQHQLIAIFTAGFLGACGGNKQNDNNNLLLAALALSNGIKVNSAVELAKESNDDYNLNEYGLITPQTLGKWVNNWAGTKPSGINGKLVILQNGASTTVGKEYIAGNGNDVVVYSFTFSDGANALDGGDGFSQKRNSGLSDTVSIIANGSKVDTILNRFGIDPVNDLVVFVSAANQASHVQGTLRGFYSFRYWGFDHKNLAFLNGTLPRLVNTDGNFVPFRSTTDTPPNLNNRYSVKSLRVDNTILMLPVEDVIKAVKDPNNVNVAGLTSSVFISDARSSSGSSNEYNGVVKSTTSEVSGKYVGFEGRIKGAKDVPWTGLLDTEHRFKSKADLKAYYELRGYTPGQTAIQLCRTNNRSQVTGFSYIAILGYPSTYYDGSWIEWGSLTGGGPAPKLPSDSPFRTDIPELSEVINYNVAGDVDPNLPTNLNSFATTSRKIIEEDKAYKR</sequence>
<name>A0A4Z1A2M2_9LEPT</name>
<evidence type="ECO:0000259" key="2">
    <source>
        <dbReference type="PROSITE" id="PS50206"/>
    </source>
</evidence>
<dbReference type="AlphaFoldDB" id="A0A4Z1A2M2"/>
<proteinExistence type="predicted"/>
<protein>
    <submittedName>
        <fullName evidence="3">Rhodanese</fullName>
    </submittedName>
</protein>
<dbReference type="Proteomes" id="UP000297567">
    <property type="component" value="Unassembled WGS sequence"/>
</dbReference>
<evidence type="ECO:0000313" key="4">
    <source>
        <dbReference type="Proteomes" id="UP000297567"/>
    </source>
</evidence>
<feature type="domain" description="Rhodanese" evidence="2">
    <location>
        <begin position="309"/>
        <end position="391"/>
    </location>
</feature>
<dbReference type="PROSITE" id="PS51257">
    <property type="entry name" value="PROKAR_LIPOPROTEIN"/>
    <property type="match status" value="1"/>
</dbReference>
<evidence type="ECO:0000256" key="1">
    <source>
        <dbReference type="ARBA" id="ARBA00022737"/>
    </source>
</evidence>
<dbReference type="InterPro" id="IPR036873">
    <property type="entry name" value="Rhodanese-like_dom_sf"/>
</dbReference>
<dbReference type="PANTHER" id="PTHR43855">
    <property type="entry name" value="THIOSULFATE SULFURTRANSFERASE"/>
    <property type="match status" value="1"/>
</dbReference>
<dbReference type="InterPro" id="IPR001763">
    <property type="entry name" value="Rhodanese-like_dom"/>
</dbReference>
<keyword evidence="4" id="KW-1185">Reference proteome</keyword>
<dbReference type="RefSeq" id="WP_135641921.1">
    <property type="nucleotide sequence ID" value="NZ_RQGH01000023.1"/>
</dbReference>
<reference evidence="3" key="1">
    <citation type="journal article" date="2019" name="PLoS Negl. Trop. Dis.">
        <title>Revisiting the worldwide diversity of Leptospira species in the environment.</title>
        <authorList>
            <person name="Vincent A.T."/>
            <person name="Schiettekatte O."/>
            <person name="Bourhy P."/>
            <person name="Veyrier F.J."/>
            <person name="Picardeau M."/>
        </authorList>
    </citation>
    <scope>NUCLEOTIDE SEQUENCE [LARGE SCALE GENOMIC DNA]</scope>
    <source>
        <strain evidence="3">201702451</strain>
    </source>
</reference>
<dbReference type="InterPro" id="IPR051126">
    <property type="entry name" value="Thiosulfate_sulfurtransferase"/>
</dbReference>
<organism evidence="3 4">
    <name type="scientific">Leptospira jelokensis</name>
    <dbReference type="NCBI Taxonomy" id="2484931"/>
    <lineage>
        <taxon>Bacteria</taxon>
        <taxon>Pseudomonadati</taxon>
        <taxon>Spirochaetota</taxon>
        <taxon>Spirochaetia</taxon>
        <taxon>Leptospirales</taxon>
        <taxon>Leptospiraceae</taxon>
        <taxon>Leptospira</taxon>
    </lineage>
</organism>
<evidence type="ECO:0000313" key="3">
    <source>
        <dbReference type="EMBL" id="TGL67461.1"/>
    </source>
</evidence>
<gene>
    <name evidence="3" type="ORF">EHQ62_08645</name>
</gene>
<dbReference type="Gene3D" id="3.40.250.10">
    <property type="entry name" value="Rhodanese-like domain"/>
    <property type="match status" value="1"/>
</dbReference>
<dbReference type="SMART" id="SM00450">
    <property type="entry name" value="RHOD"/>
    <property type="match status" value="1"/>
</dbReference>